<dbReference type="Pfam" id="PF04860">
    <property type="entry name" value="Phage_portal"/>
    <property type="match status" value="1"/>
</dbReference>
<dbReference type="RefSeq" id="WP_036063489.1">
    <property type="nucleotide sequence ID" value="NZ_AODM01000030.1"/>
</dbReference>
<proteinExistence type="predicted"/>
<accession>W7DNE5</accession>
<evidence type="ECO:0000313" key="3">
    <source>
        <dbReference type="Proteomes" id="UP000019241"/>
    </source>
</evidence>
<dbReference type="Proteomes" id="UP000019241">
    <property type="component" value="Unassembled WGS sequence"/>
</dbReference>
<protein>
    <submittedName>
        <fullName evidence="2">Phage portal protein, HK97 family</fullName>
    </submittedName>
</protein>
<reference evidence="2 3" key="1">
    <citation type="submission" date="2012-12" db="EMBL/GenBank/DDBJ databases">
        <title>Novel taxa of Listeriaceae from agricultural environments in the United States.</title>
        <authorList>
            <person name="den Bakker H.C."/>
            <person name="Allred A."/>
            <person name="Warchocki S."/>
            <person name="Wright E.M."/>
            <person name="Burrell A."/>
            <person name="Nightingale K.K."/>
            <person name="Kephart D."/>
            <person name="Wiedmann M."/>
        </authorList>
    </citation>
    <scope>NUCLEOTIDE SEQUENCE [LARGE SCALE GENOMIC DNA]</scope>
    <source>
        <strain evidence="2 3">FSL S10-1203</strain>
    </source>
</reference>
<feature type="compositionally biased region" description="Basic and acidic residues" evidence="1">
    <location>
        <begin position="156"/>
        <end position="167"/>
    </location>
</feature>
<name>W7DNE5_9LIST</name>
<feature type="non-terminal residue" evidence="2">
    <location>
        <position position="1"/>
    </location>
</feature>
<dbReference type="InterPro" id="IPR006944">
    <property type="entry name" value="Phage/GTA_portal"/>
</dbReference>
<evidence type="ECO:0000256" key="1">
    <source>
        <dbReference type="SAM" id="MobiDB-lite"/>
    </source>
</evidence>
<dbReference type="AlphaFoldDB" id="W7DNE5"/>
<organism evidence="2 3">
    <name type="scientific">Listeria fleischmannii FSL S10-1203</name>
    <dbReference type="NCBI Taxonomy" id="1265822"/>
    <lineage>
        <taxon>Bacteria</taxon>
        <taxon>Bacillati</taxon>
        <taxon>Bacillota</taxon>
        <taxon>Bacilli</taxon>
        <taxon>Bacillales</taxon>
        <taxon>Listeriaceae</taxon>
        <taxon>Listeria</taxon>
    </lineage>
</organism>
<comment type="caution">
    <text evidence="2">The sequence shown here is derived from an EMBL/GenBank/DDBJ whole genome shotgun (WGS) entry which is preliminary data.</text>
</comment>
<dbReference type="PATRIC" id="fig|1265822.4.peg.1812"/>
<evidence type="ECO:0000313" key="2">
    <source>
        <dbReference type="EMBL" id="EUJ56635.1"/>
    </source>
</evidence>
<feature type="region of interest" description="Disordered" evidence="1">
    <location>
        <begin position="156"/>
        <end position="189"/>
    </location>
</feature>
<dbReference type="EMBL" id="AODM01000030">
    <property type="protein sequence ID" value="EUJ56635.1"/>
    <property type="molecule type" value="Genomic_DNA"/>
</dbReference>
<sequence>KQKELQELLSERLRAFLSDSDAVYPLQKGQMLQELQSASKTSDSRDIRKMIDDVFEMVANSFHLPIGLGKGDTVGLNEQMNAFLMFCINPICEMVSDEFNRKLYKEELVLERTYMKIDTTRIKVSDLKDIAGSLELLFRTGTNTIDDNLAALGRERTGLPENNERHISKNYAKQGSEEETLKGGGNVEE</sequence>
<gene>
    <name evidence="2" type="ORF">MCOL2_08916</name>
</gene>